<gene>
    <name evidence="2" type="ORF">ACFFLE_07225</name>
</gene>
<dbReference type="PANTHER" id="PTHR34383:SF3">
    <property type="entry name" value="POLYPHOSPHATE:AMP PHOSPHOTRANSFERASE"/>
    <property type="match status" value="1"/>
</dbReference>
<evidence type="ECO:0000313" key="2">
    <source>
        <dbReference type="EMBL" id="MFB9860900.1"/>
    </source>
</evidence>
<comment type="caution">
    <text evidence="2">The sequence shown here is derived from an EMBL/GenBank/DDBJ whole genome shotgun (WGS) entry which is preliminary data.</text>
</comment>
<evidence type="ECO:0000313" key="3">
    <source>
        <dbReference type="Proteomes" id="UP001589740"/>
    </source>
</evidence>
<dbReference type="Gene3D" id="3.40.50.300">
    <property type="entry name" value="P-loop containing nucleotide triphosphate hydrolases"/>
    <property type="match status" value="2"/>
</dbReference>
<dbReference type="InterPro" id="IPR022488">
    <property type="entry name" value="PPK2-related"/>
</dbReference>
<dbReference type="InterPro" id="IPR027417">
    <property type="entry name" value="P-loop_NTPase"/>
</dbReference>
<dbReference type="Proteomes" id="UP001589740">
    <property type="component" value="Unassembled WGS sequence"/>
</dbReference>
<dbReference type="RefSeq" id="WP_380570469.1">
    <property type="nucleotide sequence ID" value="NZ_JBHMAH010000020.1"/>
</dbReference>
<reference evidence="2 3" key="1">
    <citation type="submission" date="2024-09" db="EMBL/GenBank/DDBJ databases">
        <authorList>
            <person name="Sun Q."/>
            <person name="Mori K."/>
        </authorList>
    </citation>
    <scope>NUCLEOTIDE SEQUENCE [LARGE SCALE GENOMIC DNA]</scope>
    <source>
        <strain evidence="2 3">JCM 12822</strain>
    </source>
</reference>
<sequence>MAGFDEALENRLGELTRETKKRGIPLMIVIEGPPASGKSRLANALYMALDAKYTNFMATRPPRDIDLRYPFLQRFWNHLPKSGDINIHFRSWYAQYINYKSYGIKENVRTEYADIRQDMENFEQMLTDGGYEIIKLYIDAPEAVRARHIQKLKDNPILKWKAEEFEEQLDKTDYLKEMNQFLDTPTGSPWEVIDFEDKEGAVNTLFSTVVKRLEARLEREDQTQEEVVDGDFTEDYEAEFFDFNFEDEKISRKDYKAILPDLQSRMREIQFQLYKEKVPLILVYEGMDAAGKGGNIKRIREHLDPTGYTVNATGAPTDVELRHHYLWRFAAGLPRSGHVAFYDRSWYGRVLVERIEGLASTQEWQQSYEEIKAFEKSLYNSGAIIIKFFLSLDKDEQLERFESREDDPAKQWKLTDEDWRNREKWDEYVEASEDMIRKTHIAFAPWHVIPGNNKKYARITALKKVIETCEARLGSDAKPGD</sequence>
<dbReference type="EMBL" id="JBHMAH010000020">
    <property type="protein sequence ID" value="MFB9860900.1"/>
    <property type="molecule type" value="Genomic_DNA"/>
</dbReference>
<name>A0ABV5Z7I7_9STAP</name>
<proteinExistence type="predicted"/>
<evidence type="ECO:0000259" key="1">
    <source>
        <dbReference type="Pfam" id="PF03976"/>
    </source>
</evidence>
<protein>
    <submittedName>
        <fullName evidence="2">Phosphate--AMP phosphotransferase</fullName>
    </submittedName>
</protein>
<keyword evidence="3" id="KW-1185">Reference proteome</keyword>
<feature type="domain" description="Polyphosphate kinase-2-related" evidence="1">
    <location>
        <begin position="250"/>
        <end position="471"/>
    </location>
</feature>
<dbReference type="PANTHER" id="PTHR34383">
    <property type="entry name" value="POLYPHOSPHATE:AMP PHOSPHOTRANSFERASE-RELATED"/>
    <property type="match status" value="1"/>
</dbReference>
<accession>A0ABV5Z7I7</accession>
<dbReference type="Pfam" id="PF03976">
    <property type="entry name" value="PPK2"/>
    <property type="match status" value="2"/>
</dbReference>
<organism evidence="2 3">
    <name type="scientific">Salinicoccus siamensis</name>
    <dbReference type="NCBI Taxonomy" id="381830"/>
    <lineage>
        <taxon>Bacteria</taxon>
        <taxon>Bacillati</taxon>
        <taxon>Bacillota</taxon>
        <taxon>Bacilli</taxon>
        <taxon>Bacillales</taxon>
        <taxon>Staphylococcaceae</taxon>
        <taxon>Salinicoccus</taxon>
    </lineage>
</organism>
<dbReference type="SUPFAM" id="SSF52540">
    <property type="entry name" value="P-loop containing nucleoside triphosphate hydrolases"/>
    <property type="match status" value="2"/>
</dbReference>
<feature type="domain" description="Polyphosphate kinase-2-related" evidence="1">
    <location>
        <begin position="8"/>
        <end position="217"/>
    </location>
</feature>